<name>A0A9W8XP96_9PLEO</name>
<dbReference type="OrthoDB" id="512662at2759"/>
<dbReference type="GeneID" id="80906957"/>
<feature type="compositionally biased region" description="Low complexity" evidence="1">
    <location>
        <begin position="40"/>
        <end position="58"/>
    </location>
</feature>
<feature type="region of interest" description="Disordered" evidence="1">
    <location>
        <begin position="37"/>
        <end position="75"/>
    </location>
</feature>
<sequence length="138" mass="14653">MTEEDIDGAIDTIQQAFADDPYNNWIYPDRSKIDLTRNRASSPSAAAGASATASSTSRAPPPPPPKSSAAQCGSRRTPFRPAILVPLPLLLDPLVRPDKNEPVLRPRRPFHAALLDLEGAAGGGAEGAVDEREGVLFL</sequence>
<evidence type="ECO:0000256" key="1">
    <source>
        <dbReference type="SAM" id="MobiDB-lite"/>
    </source>
</evidence>
<reference evidence="2" key="1">
    <citation type="submission" date="2022-10" db="EMBL/GenBank/DDBJ databases">
        <title>Tapping the CABI collections for fungal endophytes: first genome assemblies for Collariella, Neodidymelliopsis, Ascochyta clinopodiicola, Didymella pomorum, Didymosphaeria variabile, Neocosmospora piperis and Neocucurbitaria cava.</title>
        <authorList>
            <person name="Hill R."/>
        </authorList>
    </citation>
    <scope>NUCLEOTIDE SEQUENCE</scope>
    <source>
        <strain evidence="2">IMI 356815</strain>
    </source>
</reference>
<protein>
    <submittedName>
        <fullName evidence="2">Uncharacterized protein</fullName>
    </submittedName>
</protein>
<keyword evidence="3" id="KW-1185">Reference proteome</keyword>
<dbReference type="RefSeq" id="XP_056072537.1">
    <property type="nucleotide sequence ID" value="XM_056212229.1"/>
</dbReference>
<dbReference type="EMBL" id="JAPEUX010000003">
    <property type="protein sequence ID" value="KAJ4355411.1"/>
    <property type="molecule type" value="Genomic_DNA"/>
</dbReference>
<proteinExistence type="predicted"/>
<evidence type="ECO:0000313" key="2">
    <source>
        <dbReference type="EMBL" id="KAJ4355411.1"/>
    </source>
</evidence>
<evidence type="ECO:0000313" key="3">
    <source>
        <dbReference type="Proteomes" id="UP001140513"/>
    </source>
</evidence>
<comment type="caution">
    <text evidence="2">The sequence shown here is derived from an EMBL/GenBank/DDBJ whole genome shotgun (WGS) entry which is preliminary data.</text>
</comment>
<gene>
    <name evidence="2" type="ORF">N0V89_003427</name>
</gene>
<organism evidence="2 3">
    <name type="scientific">Didymosphaeria variabile</name>
    <dbReference type="NCBI Taxonomy" id="1932322"/>
    <lineage>
        <taxon>Eukaryota</taxon>
        <taxon>Fungi</taxon>
        <taxon>Dikarya</taxon>
        <taxon>Ascomycota</taxon>
        <taxon>Pezizomycotina</taxon>
        <taxon>Dothideomycetes</taxon>
        <taxon>Pleosporomycetidae</taxon>
        <taxon>Pleosporales</taxon>
        <taxon>Massarineae</taxon>
        <taxon>Didymosphaeriaceae</taxon>
        <taxon>Didymosphaeria</taxon>
    </lineage>
</organism>
<dbReference type="Proteomes" id="UP001140513">
    <property type="component" value="Unassembled WGS sequence"/>
</dbReference>
<accession>A0A9W8XP96</accession>
<dbReference type="AlphaFoldDB" id="A0A9W8XP96"/>